<sequence length="150" mass="16928">MVDLVDDITFPALGLDQQVRYPGRFAHPLHPPAAVEVMPLGRYGPDIVSTPSVIRARPDVQRVQTTEILLDESKQIQPRAEQLRLHPRIHDCCCVRRELGRIHEDSTAFRIRVHPELEIPDAHHGWLWKSGKKLQDSGGGAVKPDVVIFV</sequence>
<dbReference type="AlphaFoldDB" id="A0A319DAD2"/>
<gene>
    <name evidence="1" type="ORF">BO71DRAFT_325630</name>
</gene>
<organism evidence="1 2">
    <name type="scientific">Aspergillus ellipticus CBS 707.79</name>
    <dbReference type="NCBI Taxonomy" id="1448320"/>
    <lineage>
        <taxon>Eukaryota</taxon>
        <taxon>Fungi</taxon>
        <taxon>Dikarya</taxon>
        <taxon>Ascomycota</taxon>
        <taxon>Pezizomycotina</taxon>
        <taxon>Eurotiomycetes</taxon>
        <taxon>Eurotiomycetidae</taxon>
        <taxon>Eurotiales</taxon>
        <taxon>Aspergillaceae</taxon>
        <taxon>Aspergillus</taxon>
        <taxon>Aspergillus subgen. Circumdati</taxon>
    </lineage>
</organism>
<dbReference type="Proteomes" id="UP000247810">
    <property type="component" value="Unassembled WGS sequence"/>
</dbReference>
<evidence type="ECO:0000313" key="1">
    <source>
        <dbReference type="EMBL" id="PYH94330.1"/>
    </source>
</evidence>
<accession>A0A319DAD2</accession>
<dbReference type="EMBL" id="KZ825873">
    <property type="protein sequence ID" value="PYH94330.1"/>
    <property type="molecule type" value="Genomic_DNA"/>
</dbReference>
<keyword evidence="2" id="KW-1185">Reference proteome</keyword>
<evidence type="ECO:0000313" key="2">
    <source>
        <dbReference type="Proteomes" id="UP000247810"/>
    </source>
</evidence>
<reference evidence="1 2" key="1">
    <citation type="submission" date="2018-02" db="EMBL/GenBank/DDBJ databases">
        <title>The genomes of Aspergillus section Nigri reveals drivers in fungal speciation.</title>
        <authorList>
            <consortium name="DOE Joint Genome Institute"/>
            <person name="Vesth T.C."/>
            <person name="Nybo J."/>
            <person name="Theobald S."/>
            <person name="Brandl J."/>
            <person name="Frisvad J.C."/>
            <person name="Nielsen K.F."/>
            <person name="Lyhne E.K."/>
            <person name="Kogle M.E."/>
            <person name="Kuo A."/>
            <person name="Riley R."/>
            <person name="Clum A."/>
            <person name="Nolan M."/>
            <person name="Lipzen A."/>
            <person name="Salamov A."/>
            <person name="Henrissat B."/>
            <person name="Wiebenga A."/>
            <person name="De vries R.P."/>
            <person name="Grigoriev I.V."/>
            <person name="Mortensen U.H."/>
            <person name="Andersen M.R."/>
            <person name="Baker S.E."/>
        </authorList>
    </citation>
    <scope>NUCLEOTIDE SEQUENCE [LARGE SCALE GENOMIC DNA]</scope>
    <source>
        <strain evidence="1 2">CBS 707.79</strain>
    </source>
</reference>
<protein>
    <submittedName>
        <fullName evidence="1">Uncharacterized protein</fullName>
    </submittedName>
</protein>
<name>A0A319DAD2_9EURO</name>
<dbReference type="VEuPathDB" id="FungiDB:BO71DRAFT_325630"/>
<proteinExistence type="predicted"/>